<dbReference type="PROSITE" id="PS50888">
    <property type="entry name" value="BHLH"/>
    <property type="match status" value="1"/>
</dbReference>
<comment type="similarity">
    <text evidence="1">Belongs to the MAX family.</text>
</comment>
<feature type="compositionally biased region" description="Low complexity" evidence="11">
    <location>
        <begin position="141"/>
        <end position="152"/>
    </location>
</feature>
<dbReference type="FunFam" id="4.10.280.10:FF:000023">
    <property type="entry name" value="MAX isoform 13"/>
    <property type="match status" value="1"/>
</dbReference>
<evidence type="ECO:0000259" key="12">
    <source>
        <dbReference type="PROSITE" id="PS50888"/>
    </source>
</evidence>
<dbReference type="KEGG" id="pmrn:116948515"/>
<evidence type="ECO:0000256" key="7">
    <source>
        <dbReference type="ARBA" id="ARBA00023159"/>
    </source>
</evidence>
<dbReference type="SMART" id="SM00353">
    <property type="entry name" value="HLH"/>
    <property type="match status" value="1"/>
</dbReference>
<dbReference type="GO" id="GO:0090575">
    <property type="term" value="C:RNA polymerase II transcription regulator complex"/>
    <property type="evidence" value="ECO:0007669"/>
    <property type="project" value="TreeGrafter"/>
</dbReference>
<evidence type="ECO:0000256" key="1">
    <source>
        <dbReference type="ARBA" id="ARBA00007628"/>
    </source>
</evidence>
<evidence type="ECO:0000313" key="14">
    <source>
        <dbReference type="RefSeq" id="XP_032821147.1"/>
    </source>
</evidence>
<dbReference type="GO" id="GO:0046983">
    <property type="term" value="F:protein dimerization activity"/>
    <property type="evidence" value="ECO:0007669"/>
    <property type="project" value="InterPro"/>
</dbReference>
<name>A0AAJ7TR69_PETMA</name>
<feature type="region of interest" description="Disordered" evidence="11">
    <location>
        <begin position="141"/>
        <end position="171"/>
    </location>
</feature>
<dbReference type="AlphaFoldDB" id="A0AAJ7TR69"/>
<keyword evidence="3" id="KW-0678">Repressor</keyword>
<dbReference type="InterPro" id="IPR011598">
    <property type="entry name" value="bHLH_dom"/>
</dbReference>
<reference evidence="14" key="1">
    <citation type="submission" date="2025-08" db="UniProtKB">
        <authorList>
            <consortium name="RefSeq"/>
        </authorList>
    </citation>
    <scope>IDENTIFICATION</scope>
    <source>
        <tissue evidence="14">Sperm</tissue>
    </source>
</reference>
<dbReference type="InterPro" id="IPR036638">
    <property type="entry name" value="HLH_DNA-bd_sf"/>
</dbReference>
<organism evidence="13 14">
    <name type="scientific">Petromyzon marinus</name>
    <name type="common">Sea lamprey</name>
    <dbReference type="NCBI Taxonomy" id="7757"/>
    <lineage>
        <taxon>Eukaryota</taxon>
        <taxon>Metazoa</taxon>
        <taxon>Chordata</taxon>
        <taxon>Craniata</taxon>
        <taxon>Vertebrata</taxon>
        <taxon>Cyclostomata</taxon>
        <taxon>Hyperoartia</taxon>
        <taxon>Petromyzontiformes</taxon>
        <taxon>Petromyzontidae</taxon>
        <taxon>Petromyzon</taxon>
    </lineage>
</organism>
<dbReference type="SUPFAM" id="SSF47459">
    <property type="entry name" value="HLH, helix-loop-helix DNA-binding domain"/>
    <property type="match status" value="1"/>
</dbReference>
<keyword evidence="13" id="KW-1185">Reference proteome</keyword>
<keyword evidence="6" id="KW-0238">DNA-binding</keyword>
<evidence type="ECO:0000256" key="10">
    <source>
        <dbReference type="ARBA" id="ARBA00029944"/>
    </source>
</evidence>
<keyword evidence="5" id="KW-0805">Transcription regulation</keyword>
<evidence type="ECO:0000256" key="4">
    <source>
        <dbReference type="ARBA" id="ARBA00022553"/>
    </source>
</evidence>
<evidence type="ECO:0000256" key="5">
    <source>
        <dbReference type="ARBA" id="ARBA00023015"/>
    </source>
</evidence>
<gene>
    <name evidence="14" type="primary">LOC116948515</name>
</gene>
<dbReference type="RefSeq" id="XP_032821147.1">
    <property type="nucleotide sequence ID" value="XM_032965256.1"/>
</dbReference>
<keyword evidence="4" id="KW-0597">Phosphoprotein</keyword>
<evidence type="ECO:0000256" key="9">
    <source>
        <dbReference type="ARBA" id="ARBA00023242"/>
    </source>
</evidence>
<evidence type="ECO:0000256" key="3">
    <source>
        <dbReference type="ARBA" id="ARBA00022491"/>
    </source>
</evidence>
<dbReference type="GO" id="GO:0003677">
    <property type="term" value="F:DNA binding"/>
    <property type="evidence" value="ECO:0007669"/>
    <property type="project" value="UniProtKB-KW"/>
</dbReference>
<protein>
    <recommendedName>
        <fullName evidence="2">Protein max</fullName>
    </recommendedName>
    <alternativeName>
        <fullName evidence="10">Myc-associated factor X</fullName>
    </alternativeName>
</protein>
<dbReference type="PANTHER" id="PTHR10328">
    <property type="entry name" value="PROTEIN MAX MYC-ASSOCIATED FACTOR X"/>
    <property type="match status" value="1"/>
</dbReference>
<evidence type="ECO:0000256" key="11">
    <source>
        <dbReference type="SAM" id="MobiDB-lite"/>
    </source>
</evidence>
<proteinExistence type="inferred from homology"/>
<dbReference type="Pfam" id="PF00010">
    <property type="entry name" value="HLH"/>
    <property type="match status" value="1"/>
</dbReference>
<evidence type="ECO:0000313" key="13">
    <source>
        <dbReference type="Proteomes" id="UP001318040"/>
    </source>
</evidence>
<feature type="compositionally biased region" description="Polar residues" evidence="11">
    <location>
        <begin position="119"/>
        <end position="130"/>
    </location>
</feature>
<dbReference type="PANTHER" id="PTHR10328:SF3">
    <property type="entry name" value="PROTEIN MAX"/>
    <property type="match status" value="1"/>
</dbReference>
<dbReference type="Gene3D" id="4.10.280.10">
    <property type="entry name" value="Helix-loop-helix DNA-binding domain"/>
    <property type="match status" value="1"/>
</dbReference>
<evidence type="ECO:0000256" key="2">
    <source>
        <dbReference type="ARBA" id="ARBA00017633"/>
    </source>
</evidence>
<dbReference type="GO" id="GO:0003700">
    <property type="term" value="F:DNA-binding transcription factor activity"/>
    <property type="evidence" value="ECO:0007669"/>
    <property type="project" value="TreeGrafter"/>
</dbReference>
<feature type="compositionally biased region" description="Basic residues" evidence="11">
    <location>
        <begin position="161"/>
        <end position="171"/>
    </location>
</feature>
<accession>A0AAJ7TR69</accession>
<dbReference type="GeneID" id="116948515"/>
<feature type="domain" description="BHLH" evidence="12">
    <location>
        <begin position="30"/>
        <end position="85"/>
    </location>
</feature>
<sequence length="171" mass="19394">MSDIDDEFDSDDDQCSRFQNTEHFLFNQADKRAHHNALERKRRDHIKDSFHGLRDSIPAIQGEKVCHRASRALILNKATDYIQHMKRRNNSHQQDIDDLKKQNSLLEQQVRALEKARVSKQQAGTSSPSGSYVGLKGRAASAAMLEASSSSDSEAEPKEPHSRKKLRTEPS</sequence>
<evidence type="ECO:0000256" key="6">
    <source>
        <dbReference type="ARBA" id="ARBA00023125"/>
    </source>
</evidence>
<dbReference type="CDD" id="cd11406">
    <property type="entry name" value="bHLHzip_Max"/>
    <property type="match status" value="1"/>
</dbReference>
<dbReference type="Proteomes" id="UP001318040">
    <property type="component" value="Chromosome 33"/>
</dbReference>
<feature type="region of interest" description="Disordered" evidence="11">
    <location>
        <begin position="116"/>
        <end position="135"/>
    </location>
</feature>
<keyword evidence="8" id="KW-0804">Transcription</keyword>
<keyword evidence="7" id="KW-0010">Activator</keyword>
<evidence type="ECO:0000256" key="8">
    <source>
        <dbReference type="ARBA" id="ARBA00023163"/>
    </source>
</evidence>
<dbReference type="GO" id="GO:0045944">
    <property type="term" value="P:positive regulation of transcription by RNA polymerase II"/>
    <property type="evidence" value="ECO:0007669"/>
    <property type="project" value="TreeGrafter"/>
</dbReference>
<keyword evidence="9" id="KW-0539">Nucleus</keyword>